<evidence type="ECO:0000313" key="17">
    <source>
        <dbReference type="EMBL" id="KGN03315.1"/>
    </source>
</evidence>
<keyword evidence="10" id="KW-0067">ATP-binding</keyword>
<dbReference type="GO" id="GO:0000155">
    <property type="term" value="F:phosphorelay sensor kinase activity"/>
    <property type="evidence" value="ECO:0007669"/>
    <property type="project" value="InterPro"/>
</dbReference>
<dbReference type="Proteomes" id="UP000030016">
    <property type="component" value="Unassembled WGS sequence"/>
</dbReference>
<dbReference type="InterPro" id="IPR036097">
    <property type="entry name" value="HisK_dim/P_sf"/>
</dbReference>
<dbReference type="PROSITE" id="PS50885">
    <property type="entry name" value="HAMP"/>
    <property type="match status" value="1"/>
</dbReference>
<feature type="domain" description="HAMP" evidence="16">
    <location>
        <begin position="181"/>
        <end position="233"/>
    </location>
</feature>
<dbReference type="SUPFAM" id="SSF158472">
    <property type="entry name" value="HAMP domain-like"/>
    <property type="match status" value="1"/>
</dbReference>
<proteinExistence type="predicted"/>
<comment type="catalytic activity">
    <reaction evidence="1">
        <text>ATP + protein L-histidine = ADP + protein N-phospho-L-histidine.</text>
        <dbReference type="EC" id="2.7.13.3"/>
    </reaction>
</comment>
<dbReference type="PRINTS" id="PR00344">
    <property type="entry name" value="BCTRLSENSOR"/>
</dbReference>
<comment type="caution">
    <text evidence="17">The sequence shown here is derived from an EMBL/GenBank/DDBJ whole genome shotgun (WGS) entry which is preliminary data.</text>
</comment>
<dbReference type="EC" id="2.7.13.3" evidence="3"/>
<feature type="transmembrane region" description="Helical" evidence="14">
    <location>
        <begin position="6"/>
        <end position="26"/>
    </location>
</feature>
<dbReference type="SUPFAM" id="SSF47384">
    <property type="entry name" value="Homodimeric domain of signal transducing histidine kinase"/>
    <property type="match status" value="1"/>
</dbReference>
<dbReference type="SUPFAM" id="SSF55874">
    <property type="entry name" value="ATPase domain of HSP90 chaperone/DNA topoisomerase II/histidine kinase"/>
    <property type="match status" value="1"/>
</dbReference>
<dbReference type="Gene3D" id="6.10.340.10">
    <property type="match status" value="1"/>
</dbReference>
<evidence type="ECO:0000256" key="7">
    <source>
        <dbReference type="ARBA" id="ARBA00022692"/>
    </source>
</evidence>
<dbReference type="Pfam" id="PF00512">
    <property type="entry name" value="HisKA"/>
    <property type="match status" value="1"/>
</dbReference>
<reference evidence="17 18" key="1">
    <citation type="submission" date="2014-01" db="EMBL/GenBank/DDBJ databases">
        <title>Plasmidome dynamics in the species complex Clostridium novyi sensu lato converts strains of independent lineages into distinctly different pathogens.</title>
        <authorList>
            <person name="Skarin H."/>
            <person name="Segerman B."/>
        </authorList>
    </citation>
    <scope>NUCLEOTIDE SEQUENCE [LARGE SCALE GENOMIC DNA]</scope>
    <source>
        <strain evidence="17 18">4570</strain>
    </source>
</reference>
<feature type="domain" description="Histidine kinase" evidence="15">
    <location>
        <begin position="248"/>
        <end position="485"/>
    </location>
</feature>
<name>A0AA89CTF7_CLONO</name>
<evidence type="ECO:0000256" key="3">
    <source>
        <dbReference type="ARBA" id="ARBA00012438"/>
    </source>
</evidence>
<organism evidence="17 18">
    <name type="scientific">Clostridium novyi A str. 4570</name>
    <dbReference type="NCBI Taxonomy" id="1444290"/>
    <lineage>
        <taxon>Bacteria</taxon>
        <taxon>Bacillati</taxon>
        <taxon>Bacillota</taxon>
        <taxon>Clostridia</taxon>
        <taxon>Eubacteriales</taxon>
        <taxon>Clostridiaceae</taxon>
        <taxon>Clostridium</taxon>
    </lineage>
</organism>
<keyword evidence="13 14" id="KW-0472">Membrane</keyword>
<dbReference type="GO" id="GO:0005886">
    <property type="term" value="C:plasma membrane"/>
    <property type="evidence" value="ECO:0007669"/>
    <property type="project" value="UniProtKB-SubCell"/>
</dbReference>
<dbReference type="CDD" id="cd00082">
    <property type="entry name" value="HisKA"/>
    <property type="match status" value="1"/>
</dbReference>
<keyword evidence="7 14" id="KW-0812">Transmembrane</keyword>
<evidence type="ECO:0000256" key="8">
    <source>
        <dbReference type="ARBA" id="ARBA00022741"/>
    </source>
</evidence>
<evidence type="ECO:0000256" key="9">
    <source>
        <dbReference type="ARBA" id="ARBA00022777"/>
    </source>
</evidence>
<dbReference type="AlphaFoldDB" id="A0AA89CTF7"/>
<dbReference type="InterPro" id="IPR036890">
    <property type="entry name" value="HATPase_C_sf"/>
</dbReference>
<sequence>MKLKNWLISSYIVVMILPIIIAIMVYNGIKFCSNRVELEYYLNTLGIISKYENRLENLSIYKNIHEKVNLLDKEDKGLIEIDVYDNYGTLIYSSEDKNSIVSNSVNIDELYKNLYVIKREYNYNVIKRPVFSGDKIVGFYKIKILKNDVVNNINSVVILSIIVFILALIEVFVATIHFLNKKILNPMSMLVKDMKAYTRGDPTIQFEYNKSDEVGDLINHFNELKGEIEVNKKEIERQHKEKEYLIAALSHDLKTPLTAIRAYSEAINRYDNLSEDTIKDYSSIIINKSDYMKKMLEDLLAYTLLTTEEELNLVEVDGEEFLEMLFYGYDELCEKNNIILTKNIDVCGNYCLDVNSMIRVIDNLISNSIRYTKNGGKIYLGAYSEEGKLPEFLPDELVREINKIIKGNMFVFVSNNGDSIPESEQSKIFQAFYQSDNSRSKSLSGGVGLGLSIVKVIMDKHQGSVKIFSKDGFGTLVGCFIKRKS</sequence>
<keyword evidence="6" id="KW-0808">Transferase</keyword>
<evidence type="ECO:0000256" key="4">
    <source>
        <dbReference type="ARBA" id="ARBA00022475"/>
    </source>
</evidence>
<dbReference type="InterPro" id="IPR005467">
    <property type="entry name" value="His_kinase_dom"/>
</dbReference>
<evidence type="ECO:0000256" key="1">
    <source>
        <dbReference type="ARBA" id="ARBA00000085"/>
    </source>
</evidence>
<keyword evidence="5" id="KW-0597">Phosphoprotein</keyword>
<evidence type="ECO:0000256" key="5">
    <source>
        <dbReference type="ARBA" id="ARBA00022553"/>
    </source>
</evidence>
<feature type="transmembrane region" description="Helical" evidence="14">
    <location>
        <begin position="156"/>
        <end position="179"/>
    </location>
</feature>
<dbReference type="SMART" id="SM00388">
    <property type="entry name" value="HisKA"/>
    <property type="match status" value="1"/>
</dbReference>
<dbReference type="InterPro" id="IPR050398">
    <property type="entry name" value="HssS/ArlS-like"/>
</dbReference>
<dbReference type="SMART" id="SM00387">
    <property type="entry name" value="HATPase_c"/>
    <property type="match status" value="1"/>
</dbReference>
<keyword evidence="9 17" id="KW-0418">Kinase</keyword>
<evidence type="ECO:0000259" key="15">
    <source>
        <dbReference type="PROSITE" id="PS50109"/>
    </source>
</evidence>
<dbReference type="Gene3D" id="1.10.287.130">
    <property type="match status" value="1"/>
</dbReference>
<dbReference type="GO" id="GO:0005524">
    <property type="term" value="F:ATP binding"/>
    <property type="evidence" value="ECO:0007669"/>
    <property type="project" value="UniProtKB-KW"/>
</dbReference>
<protein>
    <recommendedName>
        <fullName evidence="3">histidine kinase</fullName>
        <ecNumber evidence="3">2.7.13.3</ecNumber>
    </recommendedName>
</protein>
<keyword evidence="11 14" id="KW-1133">Transmembrane helix</keyword>
<gene>
    <name evidence="17" type="ORF">Z969_01595</name>
</gene>
<dbReference type="PANTHER" id="PTHR45528">
    <property type="entry name" value="SENSOR HISTIDINE KINASE CPXA"/>
    <property type="match status" value="1"/>
</dbReference>
<dbReference type="InterPro" id="IPR004358">
    <property type="entry name" value="Sig_transdc_His_kin-like_C"/>
</dbReference>
<dbReference type="InterPro" id="IPR003660">
    <property type="entry name" value="HAMP_dom"/>
</dbReference>
<dbReference type="PANTHER" id="PTHR45528:SF1">
    <property type="entry name" value="SENSOR HISTIDINE KINASE CPXA"/>
    <property type="match status" value="1"/>
</dbReference>
<keyword evidence="4" id="KW-1003">Cell membrane</keyword>
<keyword evidence="8" id="KW-0547">Nucleotide-binding</keyword>
<evidence type="ECO:0000256" key="2">
    <source>
        <dbReference type="ARBA" id="ARBA00004651"/>
    </source>
</evidence>
<keyword evidence="12" id="KW-0902">Two-component regulatory system</keyword>
<evidence type="ECO:0000256" key="10">
    <source>
        <dbReference type="ARBA" id="ARBA00022840"/>
    </source>
</evidence>
<accession>A0AA89CTF7</accession>
<evidence type="ECO:0000256" key="12">
    <source>
        <dbReference type="ARBA" id="ARBA00023012"/>
    </source>
</evidence>
<evidence type="ECO:0000256" key="14">
    <source>
        <dbReference type="SAM" id="Phobius"/>
    </source>
</evidence>
<evidence type="ECO:0000313" key="18">
    <source>
        <dbReference type="Proteomes" id="UP000030016"/>
    </source>
</evidence>
<dbReference type="EMBL" id="JDRX01000002">
    <property type="protein sequence ID" value="KGN03315.1"/>
    <property type="molecule type" value="Genomic_DNA"/>
</dbReference>
<evidence type="ECO:0000256" key="6">
    <source>
        <dbReference type="ARBA" id="ARBA00022679"/>
    </source>
</evidence>
<evidence type="ECO:0000259" key="16">
    <source>
        <dbReference type="PROSITE" id="PS50885"/>
    </source>
</evidence>
<dbReference type="Gene3D" id="3.30.565.10">
    <property type="entry name" value="Histidine kinase-like ATPase, C-terminal domain"/>
    <property type="match status" value="1"/>
</dbReference>
<dbReference type="InterPro" id="IPR003661">
    <property type="entry name" value="HisK_dim/P_dom"/>
</dbReference>
<dbReference type="Pfam" id="PF02518">
    <property type="entry name" value="HATPase_c"/>
    <property type="match status" value="1"/>
</dbReference>
<dbReference type="InterPro" id="IPR003594">
    <property type="entry name" value="HATPase_dom"/>
</dbReference>
<evidence type="ECO:0000256" key="11">
    <source>
        <dbReference type="ARBA" id="ARBA00022989"/>
    </source>
</evidence>
<dbReference type="PROSITE" id="PS50109">
    <property type="entry name" value="HIS_KIN"/>
    <property type="match status" value="1"/>
</dbReference>
<comment type="subcellular location">
    <subcellularLocation>
        <location evidence="2">Cell membrane</location>
        <topology evidence="2">Multi-pass membrane protein</topology>
    </subcellularLocation>
</comment>
<evidence type="ECO:0000256" key="13">
    <source>
        <dbReference type="ARBA" id="ARBA00023136"/>
    </source>
</evidence>
<dbReference type="RefSeq" id="WP_039248425.1">
    <property type="nucleotide sequence ID" value="NZ_JDRX01000002.1"/>
</dbReference>